<dbReference type="PANTHER" id="PTHR45947">
    <property type="entry name" value="SULFOQUINOVOSYL TRANSFERASE SQD2"/>
    <property type="match status" value="1"/>
</dbReference>
<evidence type="ECO:0000259" key="1">
    <source>
        <dbReference type="Pfam" id="PF00534"/>
    </source>
</evidence>
<evidence type="ECO:0000313" key="4">
    <source>
        <dbReference type="Proteomes" id="UP000248066"/>
    </source>
</evidence>
<dbReference type="Pfam" id="PF00534">
    <property type="entry name" value="Glycos_transf_1"/>
    <property type="match status" value="1"/>
</dbReference>
<protein>
    <submittedName>
        <fullName evidence="3">Glycosyl transferase family 1</fullName>
    </submittedName>
</protein>
<dbReference type="EMBL" id="PDOF01000003">
    <property type="protein sequence ID" value="PYZ96294.1"/>
    <property type="molecule type" value="Genomic_DNA"/>
</dbReference>
<feature type="domain" description="Glycosyltransferase subfamily 4-like N-terminal" evidence="2">
    <location>
        <begin position="25"/>
        <end position="195"/>
    </location>
</feature>
<dbReference type="Gene3D" id="3.40.50.2000">
    <property type="entry name" value="Glycogen Phosphorylase B"/>
    <property type="match status" value="2"/>
</dbReference>
<evidence type="ECO:0000259" key="2">
    <source>
        <dbReference type="Pfam" id="PF13439"/>
    </source>
</evidence>
<dbReference type="InterPro" id="IPR028098">
    <property type="entry name" value="Glyco_trans_4-like_N"/>
</dbReference>
<dbReference type="SUPFAM" id="SSF53756">
    <property type="entry name" value="UDP-Glycosyltransferase/glycogen phosphorylase"/>
    <property type="match status" value="1"/>
</dbReference>
<dbReference type="PANTHER" id="PTHR45947:SF3">
    <property type="entry name" value="SULFOQUINOVOSYL TRANSFERASE SQD2"/>
    <property type="match status" value="1"/>
</dbReference>
<evidence type="ECO:0000313" key="3">
    <source>
        <dbReference type="EMBL" id="PYZ96294.1"/>
    </source>
</evidence>
<dbReference type="InterPro" id="IPR001296">
    <property type="entry name" value="Glyco_trans_1"/>
</dbReference>
<dbReference type="Proteomes" id="UP000248066">
    <property type="component" value="Unassembled WGS sequence"/>
</dbReference>
<dbReference type="AlphaFoldDB" id="A0A2W0H3A7"/>
<dbReference type="GO" id="GO:0016757">
    <property type="term" value="F:glycosyltransferase activity"/>
    <property type="evidence" value="ECO:0007669"/>
    <property type="project" value="InterPro"/>
</dbReference>
<keyword evidence="3" id="KW-0808">Transferase</keyword>
<organism evidence="3 4">
    <name type="scientific">Alteribacter lacisalsi</name>
    <dbReference type="NCBI Taxonomy" id="2045244"/>
    <lineage>
        <taxon>Bacteria</taxon>
        <taxon>Bacillati</taxon>
        <taxon>Bacillota</taxon>
        <taxon>Bacilli</taxon>
        <taxon>Bacillales</taxon>
        <taxon>Bacillaceae</taxon>
        <taxon>Alteribacter</taxon>
    </lineage>
</organism>
<dbReference type="InterPro" id="IPR050194">
    <property type="entry name" value="Glycosyltransferase_grp1"/>
</dbReference>
<feature type="domain" description="Glycosyl transferase family 1" evidence="1">
    <location>
        <begin position="206"/>
        <end position="365"/>
    </location>
</feature>
<comment type="caution">
    <text evidence="3">The sequence shown here is derived from an EMBL/GenBank/DDBJ whole genome shotgun (WGS) entry which is preliminary data.</text>
</comment>
<reference evidence="3 4" key="1">
    <citation type="submission" date="2017-10" db="EMBL/GenBank/DDBJ databases">
        <title>Bacillus sp. nov., a halophilic bacterium isolated from a Yangshapao Lake.</title>
        <authorList>
            <person name="Wang H."/>
        </authorList>
    </citation>
    <scope>NUCLEOTIDE SEQUENCE [LARGE SCALE GENOMIC DNA]</scope>
    <source>
        <strain evidence="3 4">YSP-3</strain>
    </source>
</reference>
<keyword evidence="4" id="KW-1185">Reference proteome</keyword>
<gene>
    <name evidence="3" type="ORF">CR205_16655</name>
</gene>
<proteinExistence type="predicted"/>
<dbReference type="CDD" id="cd03801">
    <property type="entry name" value="GT4_PimA-like"/>
    <property type="match status" value="1"/>
</dbReference>
<name>A0A2W0H3A7_9BACI</name>
<sequence>MKVVNICLRSIVTDGWSYQDNLLPKYQKKLGNEVTVITSKYIRDKDADIVKSTKINYVNNDGIRVIRLDARNNKHPHNKFVQYPNLIKTIKEQKPDVLFIHGLQFLDVKKIASFCSENPNVRVFVDNHADFSNSATNWFSKKILHEIIWRKCASKIEPHVVKFFGVLPARCEFLKTVYKLPESKIDLLPLGVDDEIRDNINYKINNEDIRTRNNINNGDFLIVTGGKIDFAKKQSLQLMEAIKNIENKQIKLLVFGSVIEELKTDFFNLVDGEKIQYLGWLDSYSAMEVFAASDIAVFPGRHSVFWEQVAGLGIPLIVKYWEGTSHIDLEGNCEFLYDGTVEEIKEKIEYLLENPSVLANMKEVASEKGIEEFSYSKIAKQSIAEC</sequence>
<accession>A0A2W0H3A7</accession>
<dbReference type="Pfam" id="PF13439">
    <property type="entry name" value="Glyco_transf_4"/>
    <property type="match status" value="1"/>
</dbReference>
<dbReference type="OrthoDB" id="9816424at2"/>